<proteinExistence type="inferred from homology"/>
<comment type="caution">
    <text evidence="5">The sequence shown here is derived from an EMBL/GenBank/DDBJ whole genome shotgun (WGS) entry which is preliminary data.</text>
</comment>
<keyword evidence="6" id="KW-1185">Reference proteome</keyword>
<dbReference type="PRINTS" id="PR00081">
    <property type="entry name" value="GDHRDH"/>
</dbReference>
<keyword evidence="2" id="KW-0560">Oxidoreductase</keyword>
<dbReference type="Proteomes" id="UP001500363">
    <property type="component" value="Unassembled WGS sequence"/>
</dbReference>
<dbReference type="SMART" id="SM00822">
    <property type="entry name" value="PKS_KR"/>
    <property type="match status" value="1"/>
</dbReference>
<evidence type="ECO:0000256" key="1">
    <source>
        <dbReference type="ARBA" id="ARBA00006484"/>
    </source>
</evidence>
<evidence type="ECO:0000313" key="6">
    <source>
        <dbReference type="Proteomes" id="UP001500363"/>
    </source>
</evidence>
<dbReference type="EMBL" id="BAAANC010000002">
    <property type="protein sequence ID" value="GAA1542809.1"/>
    <property type="molecule type" value="Genomic_DNA"/>
</dbReference>
<dbReference type="PANTHER" id="PTHR43976">
    <property type="entry name" value="SHORT CHAIN DEHYDROGENASE"/>
    <property type="match status" value="1"/>
</dbReference>
<dbReference type="Pfam" id="PF00106">
    <property type="entry name" value="adh_short"/>
    <property type="match status" value="1"/>
</dbReference>
<dbReference type="InterPro" id="IPR057326">
    <property type="entry name" value="KR_dom"/>
</dbReference>
<dbReference type="PANTHER" id="PTHR43976:SF16">
    <property type="entry name" value="SHORT-CHAIN DEHYDROGENASE_REDUCTASE FAMILY PROTEIN"/>
    <property type="match status" value="1"/>
</dbReference>
<dbReference type="RefSeq" id="WP_344178637.1">
    <property type="nucleotide sequence ID" value="NZ_BAAANC010000002.1"/>
</dbReference>
<feature type="domain" description="Ketoreductase" evidence="4">
    <location>
        <begin position="2"/>
        <end position="187"/>
    </location>
</feature>
<protein>
    <submittedName>
        <fullName evidence="5">Oxidoreductase</fullName>
    </submittedName>
</protein>
<name>A0ABN2BMZ2_9ACTN</name>
<sequence length="285" mass="30257">MKVFLVTGSSRGLGREIAQAALAVGHQVVATARRPEQLSDLVSQYGDQVRTVALDVTDPAAAESAVQAAVDAFGRLDVVVNNAGYANFVAFEDIPMDDFREQVETNLFGVVNVTRAALPVFRAQGSGYFVQVSSVGGRSVAPGLSAYQTAKWAVGGFSGVLARELNPLGIKVTVLEPGGMSTDWAGSSMKVYPVSTAYEESIGRLRDYMANGVVGSDPAKVAQVVLHLADSEEVPERLLLGNDALIVAEAYEQDRAAEAARWIETSRSTDADGVTREELDPLAHI</sequence>
<evidence type="ECO:0000256" key="3">
    <source>
        <dbReference type="RuleBase" id="RU000363"/>
    </source>
</evidence>
<dbReference type="SUPFAM" id="SSF51735">
    <property type="entry name" value="NAD(P)-binding Rossmann-fold domains"/>
    <property type="match status" value="1"/>
</dbReference>
<evidence type="ECO:0000313" key="5">
    <source>
        <dbReference type="EMBL" id="GAA1542809.1"/>
    </source>
</evidence>
<dbReference type="CDD" id="cd05374">
    <property type="entry name" value="17beta-HSD-like_SDR_c"/>
    <property type="match status" value="1"/>
</dbReference>
<evidence type="ECO:0000259" key="4">
    <source>
        <dbReference type="SMART" id="SM00822"/>
    </source>
</evidence>
<dbReference type="InterPro" id="IPR051911">
    <property type="entry name" value="SDR_oxidoreductase"/>
</dbReference>
<organism evidence="5 6">
    <name type="scientific">Kribbella lupini</name>
    <dbReference type="NCBI Taxonomy" id="291602"/>
    <lineage>
        <taxon>Bacteria</taxon>
        <taxon>Bacillati</taxon>
        <taxon>Actinomycetota</taxon>
        <taxon>Actinomycetes</taxon>
        <taxon>Propionibacteriales</taxon>
        <taxon>Kribbellaceae</taxon>
        <taxon>Kribbella</taxon>
    </lineage>
</organism>
<dbReference type="PRINTS" id="PR00080">
    <property type="entry name" value="SDRFAMILY"/>
</dbReference>
<dbReference type="Gene3D" id="3.40.50.720">
    <property type="entry name" value="NAD(P)-binding Rossmann-like Domain"/>
    <property type="match status" value="1"/>
</dbReference>
<accession>A0ABN2BMZ2</accession>
<comment type="similarity">
    <text evidence="1 3">Belongs to the short-chain dehydrogenases/reductases (SDR) family.</text>
</comment>
<reference evidence="5 6" key="1">
    <citation type="journal article" date="2019" name="Int. J. Syst. Evol. Microbiol.">
        <title>The Global Catalogue of Microorganisms (GCM) 10K type strain sequencing project: providing services to taxonomists for standard genome sequencing and annotation.</title>
        <authorList>
            <consortium name="The Broad Institute Genomics Platform"/>
            <consortium name="The Broad Institute Genome Sequencing Center for Infectious Disease"/>
            <person name="Wu L."/>
            <person name="Ma J."/>
        </authorList>
    </citation>
    <scope>NUCLEOTIDE SEQUENCE [LARGE SCALE GENOMIC DNA]</scope>
    <source>
        <strain evidence="5 6">JCM 14303</strain>
    </source>
</reference>
<dbReference type="NCBIfam" id="NF006114">
    <property type="entry name" value="PRK08263.1"/>
    <property type="match status" value="1"/>
</dbReference>
<dbReference type="InterPro" id="IPR036291">
    <property type="entry name" value="NAD(P)-bd_dom_sf"/>
</dbReference>
<dbReference type="InterPro" id="IPR002347">
    <property type="entry name" value="SDR_fam"/>
</dbReference>
<evidence type="ECO:0000256" key="2">
    <source>
        <dbReference type="ARBA" id="ARBA00023002"/>
    </source>
</evidence>
<gene>
    <name evidence="5" type="ORF">GCM10009741_52740</name>
</gene>